<evidence type="ECO:0000313" key="2">
    <source>
        <dbReference type="EMBL" id="KON92085.1"/>
    </source>
</evidence>
<dbReference type="PATRIC" id="fig|189381.12.peg.1424"/>
<accession>A0A0M0GQ88</accession>
<protein>
    <submittedName>
        <fullName evidence="2">Uncharacterized protein</fullName>
    </submittedName>
</protein>
<feature type="region of interest" description="Disordered" evidence="1">
    <location>
        <begin position="51"/>
        <end position="89"/>
    </location>
</feature>
<dbReference type="OrthoDB" id="2476294at2"/>
<organism evidence="2 3">
    <name type="scientific">Rossellomorea marisflavi</name>
    <dbReference type="NCBI Taxonomy" id="189381"/>
    <lineage>
        <taxon>Bacteria</taxon>
        <taxon>Bacillati</taxon>
        <taxon>Bacillota</taxon>
        <taxon>Bacilli</taxon>
        <taxon>Bacillales</taxon>
        <taxon>Bacillaceae</taxon>
        <taxon>Rossellomorea</taxon>
    </lineage>
</organism>
<evidence type="ECO:0000256" key="1">
    <source>
        <dbReference type="SAM" id="MobiDB-lite"/>
    </source>
</evidence>
<sequence>MTLKAIELQVALPRTFEAGKMTEQAQQLGQSVNHAASLGMEKKTYKERHTVNRMKGKAPLARSGKDPRYEEGKREGHHPFKGKAIDYSG</sequence>
<proteinExistence type="predicted"/>
<keyword evidence="3" id="KW-1185">Reference proteome</keyword>
<dbReference type="RefSeq" id="WP_053427276.1">
    <property type="nucleotide sequence ID" value="NZ_BSED01000113.1"/>
</dbReference>
<reference evidence="3" key="1">
    <citation type="submission" date="2015-07" db="EMBL/GenBank/DDBJ databases">
        <title>Fjat-14235 jcm11544.</title>
        <authorList>
            <person name="Liu B."/>
            <person name="Wang J."/>
            <person name="Zhu Y."/>
            <person name="Liu G."/>
            <person name="Chen Q."/>
            <person name="Chen Z."/>
            <person name="Lan J."/>
            <person name="Che J."/>
            <person name="Ge C."/>
            <person name="Shi H."/>
            <person name="Pan Z."/>
            <person name="Liu X."/>
        </authorList>
    </citation>
    <scope>NUCLEOTIDE SEQUENCE [LARGE SCALE GENOMIC DNA]</scope>
    <source>
        <strain evidence="3">JCM 11544</strain>
    </source>
</reference>
<dbReference type="EMBL" id="LGUE01000001">
    <property type="protein sequence ID" value="KON92085.1"/>
    <property type="molecule type" value="Genomic_DNA"/>
</dbReference>
<comment type="caution">
    <text evidence="2">The sequence shown here is derived from an EMBL/GenBank/DDBJ whole genome shotgun (WGS) entry which is preliminary data.</text>
</comment>
<gene>
    <name evidence="2" type="ORF">AF331_06400</name>
</gene>
<name>A0A0M0GQ88_9BACI</name>
<feature type="compositionally biased region" description="Basic and acidic residues" evidence="1">
    <location>
        <begin position="63"/>
        <end position="78"/>
    </location>
</feature>
<dbReference type="Proteomes" id="UP000037405">
    <property type="component" value="Unassembled WGS sequence"/>
</dbReference>
<dbReference type="STRING" id="189381.GCA_900166615_02995"/>
<dbReference type="AlphaFoldDB" id="A0A0M0GQ88"/>
<evidence type="ECO:0000313" key="3">
    <source>
        <dbReference type="Proteomes" id="UP000037405"/>
    </source>
</evidence>